<dbReference type="EMBL" id="JALKCH010000003">
    <property type="protein sequence ID" value="MCK0196342.1"/>
    <property type="molecule type" value="Genomic_DNA"/>
</dbReference>
<dbReference type="InterPro" id="IPR018964">
    <property type="entry name" value="Phage_phiJL001_Gp84_C"/>
</dbReference>
<dbReference type="Pfam" id="PF09356">
    <property type="entry name" value="Phage_BR0599"/>
    <property type="match status" value="1"/>
</dbReference>
<evidence type="ECO:0000259" key="1">
    <source>
        <dbReference type="Pfam" id="PF09356"/>
    </source>
</evidence>
<protein>
    <submittedName>
        <fullName evidence="2">DUF2163 domain-containing protein</fullName>
    </submittedName>
</protein>
<proteinExistence type="predicted"/>
<organism evidence="2 3">
    <name type="scientific">Ancylobacter crimeensis</name>
    <dbReference type="NCBI Taxonomy" id="2579147"/>
    <lineage>
        <taxon>Bacteria</taxon>
        <taxon>Pseudomonadati</taxon>
        <taxon>Pseudomonadota</taxon>
        <taxon>Alphaproteobacteria</taxon>
        <taxon>Hyphomicrobiales</taxon>
        <taxon>Xanthobacteraceae</taxon>
        <taxon>Ancylobacter</taxon>
    </lineage>
</organism>
<dbReference type="NCBIfam" id="TIGR02218">
    <property type="entry name" value="phg_TIGR02218"/>
    <property type="match status" value="1"/>
</dbReference>
<comment type="caution">
    <text evidence="2">The sequence shown here is derived from an EMBL/GenBank/DDBJ whole genome shotgun (WGS) entry which is preliminary data.</text>
</comment>
<dbReference type="InterPro" id="IPR011928">
    <property type="entry name" value="Phage_phiJL001_Gp84"/>
</dbReference>
<accession>A0ABT0D8S2</accession>
<dbReference type="Pfam" id="PF09931">
    <property type="entry name" value="Phage_phiJL001_Gp84_N"/>
    <property type="match status" value="1"/>
</dbReference>
<dbReference type="RefSeq" id="WP_247027334.1">
    <property type="nucleotide sequence ID" value="NZ_JALKCH010000003.1"/>
</dbReference>
<name>A0ABT0D8S2_9HYPH</name>
<reference evidence="2 3" key="1">
    <citation type="submission" date="2022-04" db="EMBL/GenBank/DDBJ databases">
        <authorList>
            <person name="Grouzdev D.S."/>
            <person name="Pantiukh K.S."/>
            <person name="Krutkina M.S."/>
        </authorList>
    </citation>
    <scope>NUCLEOTIDE SEQUENCE [LARGE SCALE GENOMIC DNA]</scope>
    <source>
        <strain evidence="2 3">6x-1</strain>
    </source>
</reference>
<evidence type="ECO:0000313" key="3">
    <source>
        <dbReference type="Proteomes" id="UP001203284"/>
    </source>
</evidence>
<evidence type="ECO:0000313" key="2">
    <source>
        <dbReference type="EMBL" id="MCK0196342.1"/>
    </source>
</evidence>
<dbReference type="Proteomes" id="UP001203284">
    <property type="component" value="Unassembled WGS sequence"/>
</dbReference>
<gene>
    <name evidence="2" type="ORF">MWN34_05380</name>
</gene>
<feature type="domain" description="Bacteriophage phiJL001 Gp84 C-terminal" evidence="1">
    <location>
        <begin position="195"/>
        <end position="277"/>
    </location>
</feature>
<sequence length="287" mass="30109">MRKLPEDFAALLASGVTTLARCWRLTRTDGVVVALTEHDDDLTVDGTAFRAIGGVAAAEMTAGLGFAVDGSEVSAALTSDLLDEADLAAGLFDGAAAELLLADWSAPTRFVLLRRFHVGEVRREDGAFTAELRSPADRLNEIRGRRFTSACDADLGDARCGIDLTLAAYRAAGTVLAVEGASLMAVSGLAAFASGWFGAGRFVLASGPAAGFACEVKTHRIEAGTVRIELWQRPPETLAAGDGFVVTAGCDKSFATCRDRFGNGRNFRGCPHMPGNDRILQIARAGG</sequence>
<keyword evidence="3" id="KW-1185">Reference proteome</keyword>